<reference evidence="2 3" key="1">
    <citation type="journal article" date="2019" name="Int. J. Syst. Evol. Microbiol.">
        <title>The Global Catalogue of Microorganisms (GCM) 10K type strain sequencing project: providing services to taxonomists for standard genome sequencing and annotation.</title>
        <authorList>
            <consortium name="The Broad Institute Genomics Platform"/>
            <consortium name="The Broad Institute Genome Sequencing Center for Infectious Disease"/>
            <person name="Wu L."/>
            <person name="Ma J."/>
        </authorList>
    </citation>
    <scope>NUCLEOTIDE SEQUENCE [LARGE SCALE GENOMIC DNA]</scope>
    <source>
        <strain evidence="2 3">JCM 12398</strain>
    </source>
</reference>
<protein>
    <submittedName>
        <fullName evidence="2">Uncharacterized protein</fullName>
    </submittedName>
</protein>
<feature type="compositionally biased region" description="Basic and acidic residues" evidence="1">
    <location>
        <begin position="1"/>
        <end position="31"/>
    </location>
</feature>
<comment type="caution">
    <text evidence="2">The sequence shown here is derived from an EMBL/GenBank/DDBJ whole genome shotgun (WGS) entry which is preliminary data.</text>
</comment>
<accession>A0ABN1YSE1</accession>
<evidence type="ECO:0000256" key="1">
    <source>
        <dbReference type="SAM" id="MobiDB-lite"/>
    </source>
</evidence>
<feature type="compositionally biased region" description="Acidic residues" evidence="1">
    <location>
        <begin position="62"/>
        <end position="73"/>
    </location>
</feature>
<keyword evidence="3" id="KW-1185">Reference proteome</keyword>
<dbReference type="Proteomes" id="UP001501266">
    <property type="component" value="Unassembled WGS sequence"/>
</dbReference>
<sequence>MGAPREGEADMDHHDGSAHDESGHEHQDEGTTKPGGLGEDGTIPNDPDGLGATTTDEASTFEPEEDEAAPDEG</sequence>
<name>A0ABN1YSE1_9MICO</name>
<feature type="region of interest" description="Disordered" evidence="1">
    <location>
        <begin position="1"/>
        <end position="73"/>
    </location>
</feature>
<evidence type="ECO:0000313" key="2">
    <source>
        <dbReference type="EMBL" id="GAA1421568.1"/>
    </source>
</evidence>
<gene>
    <name evidence="2" type="ORF">GCM10009640_12760</name>
</gene>
<proteinExistence type="predicted"/>
<organism evidence="2 3">
    <name type="scientific">Agrococcus citreus</name>
    <dbReference type="NCBI Taxonomy" id="84643"/>
    <lineage>
        <taxon>Bacteria</taxon>
        <taxon>Bacillati</taxon>
        <taxon>Actinomycetota</taxon>
        <taxon>Actinomycetes</taxon>
        <taxon>Micrococcales</taxon>
        <taxon>Microbacteriaceae</taxon>
        <taxon>Agrococcus</taxon>
    </lineage>
</organism>
<dbReference type="EMBL" id="BAAAKK010000003">
    <property type="protein sequence ID" value="GAA1421568.1"/>
    <property type="molecule type" value="Genomic_DNA"/>
</dbReference>
<evidence type="ECO:0000313" key="3">
    <source>
        <dbReference type="Proteomes" id="UP001501266"/>
    </source>
</evidence>